<accession>A0A699T9G3</accession>
<keyword evidence="2" id="KW-0812">Transmembrane</keyword>
<keyword evidence="2" id="KW-0472">Membrane</keyword>
<proteinExistence type="predicted"/>
<organism evidence="3">
    <name type="scientific">Tanacetum cinerariifolium</name>
    <name type="common">Dalmatian daisy</name>
    <name type="synonym">Chrysanthemum cinerariifolium</name>
    <dbReference type="NCBI Taxonomy" id="118510"/>
    <lineage>
        <taxon>Eukaryota</taxon>
        <taxon>Viridiplantae</taxon>
        <taxon>Streptophyta</taxon>
        <taxon>Embryophyta</taxon>
        <taxon>Tracheophyta</taxon>
        <taxon>Spermatophyta</taxon>
        <taxon>Magnoliopsida</taxon>
        <taxon>eudicotyledons</taxon>
        <taxon>Gunneridae</taxon>
        <taxon>Pentapetalae</taxon>
        <taxon>asterids</taxon>
        <taxon>campanulids</taxon>
        <taxon>Asterales</taxon>
        <taxon>Asteraceae</taxon>
        <taxon>Asteroideae</taxon>
        <taxon>Anthemideae</taxon>
        <taxon>Anthemidinae</taxon>
        <taxon>Tanacetum</taxon>
    </lineage>
</organism>
<dbReference type="EMBL" id="BKCJ011219470">
    <property type="protein sequence ID" value="GFD05616.1"/>
    <property type="molecule type" value="Genomic_DNA"/>
</dbReference>
<sequence>MVDGVAVSLGSLITTPFLLLVALGVAVMVAALALAHHSTYLRPYQHVLGMSYDDIRPIFEKYFNSNVAFLEKSEKELEEEASMTVKRKSESSEEKAAKKQKLDEEVEELKKHLQIIPNDEDDVYTKATPLALKVPVVDYQIHTENNKPHYKII</sequence>
<name>A0A699T9G3_TANCI</name>
<feature type="compositionally biased region" description="Basic and acidic residues" evidence="1">
    <location>
        <begin position="87"/>
        <end position="100"/>
    </location>
</feature>
<evidence type="ECO:0000313" key="3">
    <source>
        <dbReference type="EMBL" id="GFD05616.1"/>
    </source>
</evidence>
<dbReference type="AlphaFoldDB" id="A0A699T9G3"/>
<comment type="caution">
    <text evidence="3">The sequence shown here is derived from an EMBL/GenBank/DDBJ whole genome shotgun (WGS) entry which is preliminary data.</text>
</comment>
<feature type="transmembrane region" description="Helical" evidence="2">
    <location>
        <begin position="12"/>
        <end position="35"/>
    </location>
</feature>
<evidence type="ECO:0000256" key="2">
    <source>
        <dbReference type="SAM" id="Phobius"/>
    </source>
</evidence>
<protein>
    <submittedName>
        <fullName evidence="3">Uncharacterized protein</fullName>
    </submittedName>
</protein>
<gene>
    <name evidence="3" type="ORF">Tci_877585</name>
</gene>
<feature type="region of interest" description="Disordered" evidence="1">
    <location>
        <begin position="81"/>
        <end position="100"/>
    </location>
</feature>
<reference evidence="3" key="1">
    <citation type="journal article" date="2019" name="Sci. Rep.">
        <title>Draft genome of Tanacetum cinerariifolium, the natural source of mosquito coil.</title>
        <authorList>
            <person name="Yamashiro T."/>
            <person name="Shiraishi A."/>
            <person name="Satake H."/>
            <person name="Nakayama K."/>
        </authorList>
    </citation>
    <scope>NUCLEOTIDE SEQUENCE</scope>
</reference>
<evidence type="ECO:0000256" key="1">
    <source>
        <dbReference type="SAM" id="MobiDB-lite"/>
    </source>
</evidence>
<keyword evidence="2" id="KW-1133">Transmembrane helix</keyword>